<dbReference type="GO" id="GO:0000177">
    <property type="term" value="C:cytoplasmic exosome (RNase complex)"/>
    <property type="evidence" value="ECO:0007669"/>
    <property type="project" value="TreeGrafter"/>
</dbReference>
<dbReference type="GO" id="GO:0004519">
    <property type="term" value="F:endonuclease activity"/>
    <property type="evidence" value="ECO:0007669"/>
    <property type="project" value="TreeGrafter"/>
</dbReference>
<accession>A0A3N4LZQ5</accession>
<dbReference type="GO" id="GO:0000176">
    <property type="term" value="C:nuclear exosome (RNase complex)"/>
    <property type="evidence" value="ECO:0007669"/>
    <property type="project" value="TreeGrafter"/>
</dbReference>
<dbReference type="OrthoDB" id="372421at2759"/>
<dbReference type="Gene3D" id="2.40.50.690">
    <property type="match status" value="1"/>
</dbReference>
<dbReference type="Pfam" id="PF17216">
    <property type="entry name" value="Rrp44_CSD1"/>
    <property type="match status" value="1"/>
</dbReference>
<dbReference type="Pfam" id="PF00773">
    <property type="entry name" value="RNB"/>
    <property type="match status" value="1"/>
</dbReference>
<name>A0A3N4LZQ5_9PEZI</name>
<dbReference type="InterPro" id="IPR050180">
    <property type="entry name" value="RNR_Ribonuclease"/>
</dbReference>
<dbReference type="SUPFAM" id="SSF50249">
    <property type="entry name" value="Nucleic acid-binding proteins"/>
    <property type="match status" value="2"/>
</dbReference>
<keyword evidence="4" id="KW-1185">Reference proteome</keyword>
<dbReference type="GO" id="GO:0071031">
    <property type="term" value="P:nuclear mRNA surveillance of mRNA 3'-end processing"/>
    <property type="evidence" value="ECO:0007669"/>
    <property type="project" value="TreeGrafter"/>
</dbReference>
<dbReference type="InterPro" id="IPR033771">
    <property type="entry name" value="Rrp44_CSD1"/>
</dbReference>
<evidence type="ECO:0000313" key="3">
    <source>
        <dbReference type="EMBL" id="RPB28290.1"/>
    </source>
</evidence>
<dbReference type="STRING" id="1051890.A0A3N4LZQ5"/>
<organism evidence="3 4">
    <name type="scientific">Terfezia boudieri ATCC MYA-4762</name>
    <dbReference type="NCBI Taxonomy" id="1051890"/>
    <lineage>
        <taxon>Eukaryota</taxon>
        <taxon>Fungi</taxon>
        <taxon>Dikarya</taxon>
        <taxon>Ascomycota</taxon>
        <taxon>Pezizomycotina</taxon>
        <taxon>Pezizomycetes</taxon>
        <taxon>Pezizales</taxon>
        <taxon>Pezizaceae</taxon>
        <taxon>Terfezia</taxon>
    </lineage>
</organism>
<reference evidence="3 4" key="1">
    <citation type="journal article" date="2018" name="Nat. Ecol. Evol.">
        <title>Pezizomycetes genomes reveal the molecular basis of ectomycorrhizal truffle lifestyle.</title>
        <authorList>
            <person name="Murat C."/>
            <person name="Payen T."/>
            <person name="Noel B."/>
            <person name="Kuo A."/>
            <person name="Morin E."/>
            <person name="Chen J."/>
            <person name="Kohler A."/>
            <person name="Krizsan K."/>
            <person name="Balestrini R."/>
            <person name="Da Silva C."/>
            <person name="Montanini B."/>
            <person name="Hainaut M."/>
            <person name="Levati E."/>
            <person name="Barry K.W."/>
            <person name="Belfiori B."/>
            <person name="Cichocki N."/>
            <person name="Clum A."/>
            <person name="Dockter R.B."/>
            <person name="Fauchery L."/>
            <person name="Guy J."/>
            <person name="Iotti M."/>
            <person name="Le Tacon F."/>
            <person name="Lindquist E.A."/>
            <person name="Lipzen A."/>
            <person name="Malagnac F."/>
            <person name="Mello A."/>
            <person name="Molinier V."/>
            <person name="Miyauchi S."/>
            <person name="Poulain J."/>
            <person name="Riccioni C."/>
            <person name="Rubini A."/>
            <person name="Sitrit Y."/>
            <person name="Splivallo R."/>
            <person name="Traeger S."/>
            <person name="Wang M."/>
            <person name="Zifcakova L."/>
            <person name="Wipf D."/>
            <person name="Zambonelli A."/>
            <person name="Paolocci F."/>
            <person name="Nowrousian M."/>
            <person name="Ottonello S."/>
            <person name="Baldrian P."/>
            <person name="Spatafora J.W."/>
            <person name="Henrissat B."/>
            <person name="Nagy L.G."/>
            <person name="Aury J.M."/>
            <person name="Wincker P."/>
            <person name="Grigoriev I.V."/>
            <person name="Bonfante P."/>
            <person name="Martin F.M."/>
        </authorList>
    </citation>
    <scope>NUCLEOTIDE SEQUENCE [LARGE SCALE GENOMIC DNA]</scope>
    <source>
        <strain evidence="3 4">ATCC MYA-4762</strain>
    </source>
</reference>
<dbReference type="PANTHER" id="PTHR23355:SF35">
    <property type="entry name" value="EXOSOME COMPLEX EXONUCLEASE RRP44"/>
    <property type="match status" value="1"/>
</dbReference>
<dbReference type="GO" id="GO:0003723">
    <property type="term" value="F:RNA binding"/>
    <property type="evidence" value="ECO:0007669"/>
    <property type="project" value="InterPro"/>
</dbReference>
<dbReference type="GO" id="GO:0016075">
    <property type="term" value="P:rRNA catabolic process"/>
    <property type="evidence" value="ECO:0007669"/>
    <property type="project" value="TreeGrafter"/>
</dbReference>
<dbReference type="InParanoid" id="A0A3N4LZQ5"/>
<comment type="similarity">
    <text evidence="1">Belongs to the RNR ribonuclease family.</text>
</comment>
<dbReference type="SMART" id="SM00955">
    <property type="entry name" value="RNB"/>
    <property type="match status" value="1"/>
</dbReference>
<gene>
    <name evidence="3" type="ORF">L211DRAFT_855312</name>
</gene>
<protein>
    <recommendedName>
        <fullName evidence="2">RNB domain-containing protein</fullName>
    </recommendedName>
</protein>
<dbReference type="Gene3D" id="2.40.50.700">
    <property type="match status" value="1"/>
</dbReference>
<dbReference type="InterPro" id="IPR001900">
    <property type="entry name" value="RNase_II/R"/>
</dbReference>
<dbReference type="EMBL" id="ML121529">
    <property type="protein sequence ID" value="RPB28290.1"/>
    <property type="molecule type" value="Genomic_DNA"/>
</dbReference>
<dbReference type="GO" id="GO:0000175">
    <property type="term" value="F:3'-5'-RNA exonuclease activity"/>
    <property type="evidence" value="ECO:0007669"/>
    <property type="project" value="TreeGrafter"/>
</dbReference>
<dbReference type="InterPro" id="IPR012340">
    <property type="entry name" value="NA-bd_OB-fold"/>
</dbReference>
<evidence type="ECO:0000256" key="1">
    <source>
        <dbReference type="ARBA" id="ARBA00005785"/>
    </source>
</evidence>
<evidence type="ECO:0000259" key="2">
    <source>
        <dbReference type="SMART" id="SM00955"/>
    </source>
</evidence>
<evidence type="ECO:0000313" key="4">
    <source>
        <dbReference type="Proteomes" id="UP000267821"/>
    </source>
</evidence>
<feature type="domain" description="RNB" evidence="2">
    <location>
        <begin position="202"/>
        <end position="360"/>
    </location>
</feature>
<sequence length="398" mass="45421">MMTGVKASTLRQGTFNVSPYNFLKGSVATAAFDRALLVLGRENINRAVQGDQVVVEILPKDQWKQPSTKIRKALIEEAKKSQGLSFETRPQPTARIVGIVKRNWRYYVGHIDPSSVSSERRRAANTHPEIRIRTRQAAALLGKRVVVSIDTWDRLRGIRSGILRTKALLLEWDVQYRPFPKAFLDCLPKEVHDWKVPENKQRKDYRDLLICSIDPPGCQDIDDALHARVLPNGKYEIGSDNPMDDEAIARGTTAFSYEQAQIRIDDNSFQDEVMKGMRVLLMLSKKLKQKRMDAGALNFASSEVKIYEALPKTAMLRRHVLLQRQILRSFKINLNYERCMLAAEYFCPGTQGRLEAICKNINIHHRNAHFAGRASVESYVGQALKNHETEEEGFVMRM</sequence>
<dbReference type="PANTHER" id="PTHR23355">
    <property type="entry name" value="RIBONUCLEASE"/>
    <property type="match status" value="1"/>
</dbReference>
<proteinExistence type="inferred from homology"/>
<dbReference type="Proteomes" id="UP000267821">
    <property type="component" value="Unassembled WGS sequence"/>
</dbReference>
<dbReference type="AlphaFoldDB" id="A0A3N4LZQ5"/>